<feature type="transmembrane region" description="Helical" evidence="1">
    <location>
        <begin position="155"/>
        <end position="175"/>
    </location>
</feature>
<dbReference type="EMBL" id="CP060394">
    <property type="protein sequence ID" value="QNI34390.1"/>
    <property type="molecule type" value="Genomic_DNA"/>
</dbReference>
<sequence>MNTVAWPLIELSAKLLDRNEREAVLGDLLETNEVAWRGFLDVIGLAFRRHAALWKSPRPWLAAFAVALPSSYLLRYVSVSVSCTWLRLVNHKVYGWQWPTGHEGFPLLFCHILLLIAWSWTAGYIVGSLSRRTLWVSASLSVLPVVLNLSHSDGLPRLCLFLFLLPAIVGVRHGLRNVRISLPAASLLAFTMTVLMISAWSYGALWALNWALILPTFYLVVAAWRSQFRTAALHAR</sequence>
<feature type="transmembrane region" description="Helical" evidence="1">
    <location>
        <begin position="105"/>
        <end position="126"/>
    </location>
</feature>
<dbReference type="KEGG" id="adin:H7849_11140"/>
<keyword evidence="3" id="KW-1185">Reference proteome</keyword>
<evidence type="ECO:0000256" key="1">
    <source>
        <dbReference type="SAM" id="Phobius"/>
    </source>
</evidence>
<proteinExistence type="predicted"/>
<protein>
    <submittedName>
        <fullName evidence="2">Uncharacterized protein</fullName>
    </submittedName>
</protein>
<accession>A0A7G8BPC0</accession>
<feature type="transmembrane region" description="Helical" evidence="1">
    <location>
        <begin position="206"/>
        <end position="224"/>
    </location>
</feature>
<feature type="transmembrane region" description="Helical" evidence="1">
    <location>
        <begin position="182"/>
        <end position="200"/>
    </location>
</feature>
<dbReference type="AlphaFoldDB" id="A0A7G8BPC0"/>
<dbReference type="Proteomes" id="UP000515312">
    <property type="component" value="Chromosome"/>
</dbReference>
<name>A0A7G8BPC0_9BACT</name>
<evidence type="ECO:0000313" key="3">
    <source>
        <dbReference type="Proteomes" id="UP000515312"/>
    </source>
</evidence>
<keyword evidence="1" id="KW-0812">Transmembrane</keyword>
<dbReference type="RefSeq" id="WP_186746527.1">
    <property type="nucleotide sequence ID" value="NZ_CP060394.1"/>
</dbReference>
<gene>
    <name evidence="2" type="ORF">H7849_11140</name>
</gene>
<feature type="transmembrane region" description="Helical" evidence="1">
    <location>
        <begin position="59"/>
        <end position="78"/>
    </location>
</feature>
<evidence type="ECO:0000313" key="2">
    <source>
        <dbReference type="EMBL" id="QNI34390.1"/>
    </source>
</evidence>
<keyword evidence="1" id="KW-1133">Transmembrane helix</keyword>
<organism evidence="2 3">
    <name type="scientific">Alloacidobacterium dinghuense</name>
    <dbReference type="NCBI Taxonomy" id="2763107"/>
    <lineage>
        <taxon>Bacteria</taxon>
        <taxon>Pseudomonadati</taxon>
        <taxon>Acidobacteriota</taxon>
        <taxon>Terriglobia</taxon>
        <taxon>Terriglobales</taxon>
        <taxon>Acidobacteriaceae</taxon>
        <taxon>Alloacidobacterium</taxon>
    </lineage>
</organism>
<keyword evidence="1" id="KW-0472">Membrane</keyword>
<reference evidence="2 3" key="1">
    <citation type="submission" date="2020-08" db="EMBL/GenBank/DDBJ databases">
        <title>Edaphobacter telluris sp. nov. and Acidobacterium dinghuensis sp. nov., two acidobacteria isolated from forest soil.</title>
        <authorList>
            <person name="Fu J."/>
            <person name="Qiu L."/>
        </authorList>
    </citation>
    <scope>NUCLEOTIDE SEQUENCE [LARGE SCALE GENOMIC DNA]</scope>
    <source>
        <strain evidence="2">4Y35</strain>
    </source>
</reference>